<dbReference type="SUPFAM" id="SSF52058">
    <property type="entry name" value="L domain-like"/>
    <property type="match status" value="1"/>
</dbReference>
<accession>A0ABD3LBT3</accession>
<evidence type="ECO:0000259" key="3">
    <source>
        <dbReference type="Pfam" id="PF23598"/>
    </source>
</evidence>
<dbReference type="Proteomes" id="UP001634007">
    <property type="component" value="Unassembled WGS sequence"/>
</dbReference>
<keyword evidence="2" id="KW-0611">Plant defense</keyword>
<keyword evidence="1" id="KW-0677">Repeat</keyword>
<dbReference type="Pfam" id="PF23598">
    <property type="entry name" value="LRR_14"/>
    <property type="match status" value="1"/>
</dbReference>
<evidence type="ECO:0000313" key="5">
    <source>
        <dbReference type="Proteomes" id="UP001634007"/>
    </source>
</evidence>
<gene>
    <name evidence="4" type="ORF">ACJRO7_010364</name>
</gene>
<dbReference type="InterPro" id="IPR032675">
    <property type="entry name" value="LRR_dom_sf"/>
</dbReference>
<dbReference type="PANTHER" id="PTHR36766:SF40">
    <property type="entry name" value="DISEASE RESISTANCE PROTEIN RGA3"/>
    <property type="match status" value="1"/>
</dbReference>
<keyword evidence="5" id="KW-1185">Reference proteome</keyword>
<dbReference type="InterPro" id="IPR001611">
    <property type="entry name" value="Leu-rich_rpt"/>
</dbReference>
<proteinExistence type="predicted"/>
<name>A0ABD3LBT3_EUCGL</name>
<evidence type="ECO:0000256" key="2">
    <source>
        <dbReference type="ARBA" id="ARBA00022821"/>
    </source>
</evidence>
<feature type="domain" description="Disease resistance R13L4/SHOC-2-like LRR" evidence="3">
    <location>
        <begin position="89"/>
        <end position="263"/>
    </location>
</feature>
<organism evidence="4 5">
    <name type="scientific">Eucalyptus globulus</name>
    <name type="common">Tasmanian blue gum</name>
    <dbReference type="NCBI Taxonomy" id="34317"/>
    <lineage>
        <taxon>Eukaryota</taxon>
        <taxon>Viridiplantae</taxon>
        <taxon>Streptophyta</taxon>
        <taxon>Embryophyta</taxon>
        <taxon>Tracheophyta</taxon>
        <taxon>Spermatophyta</taxon>
        <taxon>Magnoliopsida</taxon>
        <taxon>eudicotyledons</taxon>
        <taxon>Gunneridae</taxon>
        <taxon>Pentapetalae</taxon>
        <taxon>rosids</taxon>
        <taxon>malvids</taxon>
        <taxon>Myrtales</taxon>
        <taxon>Myrtaceae</taxon>
        <taxon>Myrtoideae</taxon>
        <taxon>Eucalypteae</taxon>
        <taxon>Eucalyptus</taxon>
    </lineage>
</organism>
<dbReference type="Gene3D" id="3.80.10.10">
    <property type="entry name" value="Ribonuclease Inhibitor"/>
    <property type="match status" value="6"/>
</dbReference>
<dbReference type="InterPro" id="IPR055414">
    <property type="entry name" value="LRR_R13L4/SHOC2-like"/>
</dbReference>
<dbReference type="EMBL" id="JBJKBG010000002">
    <property type="protein sequence ID" value="KAL3749251.1"/>
    <property type="molecule type" value="Genomic_DNA"/>
</dbReference>
<comment type="caution">
    <text evidence="4">The sequence shown here is derived from an EMBL/GenBank/DDBJ whole genome shotgun (WGS) entry which is preliminary data.</text>
</comment>
<evidence type="ECO:0000256" key="1">
    <source>
        <dbReference type="ARBA" id="ARBA00022737"/>
    </source>
</evidence>
<dbReference type="Pfam" id="PF13855">
    <property type="entry name" value="LRR_8"/>
    <property type="match status" value="1"/>
</dbReference>
<dbReference type="PANTHER" id="PTHR36766">
    <property type="entry name" value="PLANT BROAD-SPECTRUM MILDEW RESISTANCE PROTEIN RPW8"/>
    <property type="match status" value="1"/>
</dbReference>
<dbReference type="GO" id="GO:0006952">
    <property type="term" value="P:defense response"/>
    <property type="evidence" value="ECO:0007669"/>
    <property type="project" value="UniProtKB-KW"/>
</dbReference>
<sequence>MTELYNLVELRLMECERCKHFPQFGLSKLKRLDIKGMNSLEYFPRECLGSLTSLESVDIDSLPRLTSLPLGLWHLSKLVKLSIRCCRELDLSKDESGKIILDVHGLQSLRSVTFSRIPKLESLPQWILQLRSLEHLLISDCSNLKALLEQIEKCEELDISKDESSNILDFHGGLQSLRSMDITHLPKLTSLPQWLLQARNLEDLTIWECKELDLSKDESGNIILDVHGLQSLRSVTFSGIPKLESLPQWILRLCSLEHLEISICEELDLSKDESSNIILDFHGLQSLRSLKIEDLPKLESLPQWIQQHRSLEGLIIRGCPNFKALSEQIEKFEELDISKDESGNILDFHGGLQSLRFVTIYHLPKLTSLPQCLLQARNLERLIIRSCHNLKAIPEQMEALQSLQYLDISWCNSLTSFPEAMRRLTSLTHLNIFDCGELEESCKRQAGEDWDKIAHIPHISYKKPFTRGMWGPCFPDFYMNNFSNNT</sequence>
<reference evidence="4 5" key="1">
    <citation type="submission" date="2024-11" db="EMBL/GenBank/DDBJ databases">
        <title>Chromosome-level genome assembly of Eucalyptus globulus Labill. provides insights into its genome evolution.</title>
        <authorList>
            <person name="Li X."/>
        </authorList>
    </citation>
    <scope>NUCLEOTIDE SEQUENCE [LARGE SCALE GENOMIC DNA]</scope>
    <source>
        <strain evidence="4">CL2024</strain>
        <tissue evidence="4">Fresh tender leaves</tissue>
    </source>
</reference>
<protein>
    <recommendedName>
        <fullName evidence="3">Disease resistance R13L4/SHOC-2-like LRR domain-containing protein</fullName>
    </recommendedName>
</protein>
<dbReference type="AlphaFoldDB" id="A0ABD3LBT3"/>
<evidence type="ECO:0000313" key="4">
    <source>
        <dbReference type="EMBL" id="KAL3749251.1"/>
    </source>
</evidence>